<evidence type="ECO:0000313" key="3">
    <source>
        <dbReference type="Proteomes" id="UP000177140"/>
    </source>
</evidence>
<reference evidence="2 3" key="1">
    <citation type="journal article" date="2016" name="Nat. Commun.">
        <title>Thousands of microbial genomes shed light on interconnected biogeochemical processes in an aquifer system.</title>
        <authorList>
            <person name="Anantharaman K."/>
            <person name="Brown C.T."/>
            <person name="Hug L.A."/>
            <person name="Sharon I."/>
            <person name="Castelle C.J."/>
            <person name="Probst A.J."/>
            <person name="Thomas B.C."/>
            <person name="Singh A."/>
            <person name="Wilkins M.J."/>
            <person name="Karaoz U."/>
            <person name="Brodie E.L."/>
            <person name="Williams K.H."/>
            <person name="Hubbard S.S."/>
            <person name="Banfield J.F."/>
        </authorList>
    </citation>
    <scope>NUCLEOTIDE SEQUENCE [LARGE SCALE GENOMIC DNA]</scope>
</reference>
<evidence type="ECO:0000313" key="2">
    <source>
        <dbReference type="EMBL" id="OHA62627.1"/>
    </source>
</evidence>
<protein>
    <submittedName>
        <fullName evidence="2">Uncharacterized protein</fullName>
    </submittedName>
</protein>
<keyword evidence="1" id="KW-0812">Transmembrane</keyword>
<comment type="caution">
    <text evidence="2">The sequence shown here is derived from an EMBL/GenBank/DDBJ whole genome shotgun (WGS) entry which is preliminary data.</text>
</comment>
<organism evidence="2 3">
    <name type="scientific">Candidatus Vogelbacteria bacterium RIFOXYD2_FULL_44_9</name>
    <dbReference type="NCBI Taxonomy" id="1802441"/>
    <lineage>
        <taxon>Bacteria</taxon>
        <taxon>Candidatus Vogeliibacteriota</taxon>
    </lineage>
</organism>
<dbReference type="AlphaFoldDB" id="A0A1G2QQH5"/>
<dbReference type="Proteomes" id="UP000177140">
    <property type="component" value="Unassembled WGS sequence"/>
</dbReference>
<keyword evidence="1" id="KW-1133">Transmembrane helix</keyword>
<gene>
    <name evidence="2" type="ORF">A2556_02935</name>
</gene>
<feature type="transmembrane region" description="Helical" evidence="1">
    <location>
        <begin position="6"/>
        <end position="24"/>
    </location>
</feature>
<name>A0A1G2QQH5_9BACT</name>
<proteinExistence type="predicted"/>
<dbReference type="EMBL" id="MHTM01000007">
    <property type="protein sequence ID" value="OHA62627.1"/>
    <property type="molecule type" value="Genomic_DNA"/>
</dbReference>
<feature type="transmembrane region" description="Helical" evidence="1">
    <location>
        <begin position="36"/>
        <end position="55"/>
    </location>
</feature>
<accession>A0A1G2QQH5</accession>
<keyword evidence="1" id="KW-0472">Membrane</keyword>
<sequence length="79" mass="8631">MGLILPLLVGIAVLYFIWSLLMFLRESGSKKDEARGHMLWGIVILFVMVSIWGLVNILGSSLGSDKTAPTNLDTTLLPS</sequence>
<evidence type="ECO:0000256" key="1">
    <source>
        <dbReference type="SAM" id="Phobius"/>
    </source>
</evidence>